<dbReference type="OrthoDB" id="3972273at2759"/>
<gene>
    <name evidence="1" type="ORF">HGUI_00456</name>
</gene>
<evidence type="ECO:0000313" key="2">
    <source>
        <dbReference type="Proteomes" id="UP000183365"/>
    </source>
</evidence>
<organism evidence="1 2">
    <name type="scientific">Hanseniaspora guilliermondii</name>
    <dbReference type="NCBI Taxonomy" id="56406"/>
    <lineage>
        <taxon>Eukaryota</taxon>
        <taxon>Fungi</taxon>
        <taxon>Dikarya</taxon>
        <taxon>Ascomycota</taxon>
        <taxon>Saccharomycotina</taxon>
        <taxon>Saccharomycetes</taxon>
        <taxon>Saccharomycodales</taxon>
        <taxon>Saccharomycodaceae</taxon>
        <taxon>Hanseniaspora</taxon>
    </lineage>
</organism>
<reference evidence="2" key="1">
    <citation type="submission" date="2016-11" db="EMBL/GenBank/DDBJ databases">
        <authorList>
            <person name="Guldener U."/>
        </authorList>
    </citation>
    <scope>NUCLEOTIDE SEQUENCE [LARGE SCALE GENOMIC DNA]</scope>
</reference>
<dbReference type="VEuPathDB" id="FungiDB:HGUI_00456"/>
<dbReference type="Proteomes" id="UP000183365">
    <property type="component" value="Unassembled WGS sequence"/>
</dbReference>
<dbReference type="AlphaFoldDB" id="A0A1L0AVW2"/>
<sequence>MNFNDRDNLTAIYYQIFVRDIRPEKLNIDFSRLEQLYQDPKTFPKYKLIIKDILKASSSSKLCTTNSISTQETDLSDSIHEIQNIKGSGYYEGDLIDLCSNINFNQPLVYNFAYLKKILTVLNRCESLNYEELKKINQLIKTLVFQSVFAKKPELEFVILRNLILIIIKFGVFDKVQRTGLVDLDIKKFLSLTTNSEFQHYKSNEISCMYIIDSRLEIIYLLLKNNFELFRTHYYTLLKCLTNMQYSDNISNQSPELKIKWIKLITNLIIENKIHISEKLFETKILLSFIKLIPEINIDMHDLFTQELLNSIRLLLEHYCPSLNYIKDDENFVNLQQLMEISDIKENGQFKDEININLLKLLLIVGIDLNKYSYKRVITLFEKNHLIKLSNKKHNLSSEYQTLILKTVFYLHQWPKINVSDMDNELVKLYNNIDNKRDLDDCPSPISYRLTIDMDMDYDNIFLSVEDMGKVNTIFLRSEKEMGFSTKEKIQSQDQKKVLYITQVPDNLKAKTSESFVEHDDENIEDEFDNLKIELKGGSGHKSRLFSSSSEVKKTSSFSTKFKTSIFFGKK</sequence>
<name>A0A1L0AVW2_9ASCO</name>
<accession>A0A1L0AVW2</accession>
<protein>
    <submittedName>
        <fullName evidence="1">Uncharacterized protein</fullName>
    </submittedName>
</protein>
<keyword evidence="2" id="KW-1185">Reference proteome</keyword>
<dbReference type="EMBL" id="FQNF01000005">
    <property type="protein sequence ID" value="SGZ38256.1"/>
    <property type="molecule type" value="Genomic_DNA"/>
</dbReference>
<proteinExistence type="predicted"/>
<evidence type="ECO:0000313" key="1">
    <source>
        <dbReference type="EMBL" id="SGZ38256.1"/>
    </source>
</evidence>